<dbReference type="Proteomes" id="UP000006263">
    <property type="component" value="Unassembled WGS sequence"/>
</dbReference>
<comment type="caution">
    <text evidence="1">The sequence shown here is derived from an EMBL/GenBank/DDBJ whole genome shotgun (WGS) entry which is preliminary data.</text>
</comment>
<accession>K6ZK03</accession>
<gene>
    <name evidence="1" type="ORF">GMES_1426</name>
</gene>
<evidence type="ECO:0000313" key="2">
    <source>
        <dbReference type="Proteomes" id="UP000006263"/>
    </source>
</evidence>
<protein>
    <submittedName>
        <fullName evidence="1">Uncharacterized protein</fullName>
    </submittedName>
</protein>
<evidence type="ECO:0000313" key="1">
    <source>
        <dbReference type="EMBL" id="GAC23725.1"/>
    </source>
</evidence>
<sequence length="58" mass="6789">MLIIKYDCIKLYLNKLHKEQEYEAANEVAKSNFKKLSNSLPLKLKQKEAKNSKANYQS</sequence>
<dbReference type="AlphaFoldDB" id="K6ZK03"/>
<name>K6ZK03_9ALTE</name>
<organism evidence="1 2">
    <name type="scientific">Paraglaciecola mesophila KMM 241</name>
    <dbReference type="NCBI Taxonomy" id="1128912"/>
    <lineage>
        <taxon>Bacteria</taxon>
        <taxon>Pseudomonadati</taxon>
        <taxon>Pseudomonadota</taxon>
        <taxon>Gammaproteobacteria</taxon>
        <taxon>Alteromonadales</taxon>
        <taxon>Alteromonadaceae</taxon>
        <taxon>Paraglaciecola</taxon>
    </lineage>
</organism>
<dbReference type="EMBL" id="BAEP01000026">
    <property type="protein sequence ID" value="GAC23725.1"/>
    <property type="molecule type" value="Genomic_DNA"/>
</dbReference>
<reference evidence="1 2" key="1">
    <citation type="journal article" date="2017" name="Antonie Van Leeuwenhoek">
        <title>Rhizobium rhizosphaerae sp. nov., a novel species isolated from rice rhizosphere.</title>
        <authorList>
            <person name="Zhao J.J."/>
            <person name="Zhang J."/>
            <person name="Zhang R.J."/>
            <person name="Zhang C.W."/>
            <person name="Yin H.Q."/>
            <person name="Zhang X.X."/>
        </authorList>
    </citation>
    <scope>NUCLEOTIDE SEQUENCE [LARGE SCALE GENOMIC DNA]</scope>
    <source>
        <strain evidence="1 2">KMM 241</strain>
    </source>
</reference>
<proteinExistence type="predicted"/>